<reference evidence="1" key="1">
    <citation type="submission" date="2017-05" db="UniProtKB">
        <authorList>
            <consortium name="EnsemblMetazoa"/>
        </authorList>
    </citation>
    <scope>IDENTIFICATION</scope>
</reference>
<dbReference type="eggNOG" id="KOG0017">
    <property type="taxonomic scope" value="Eukaryota"/>
</dbReference>
<organism evidence="1">
    <name type="scientific">Amphimedon queenslandica</name>
    <name type="common">Sponge</name>
    <dbReference type="NCBI Taxonomy" id="400682"/>
    <lineage>
        <taxon>Eukaryota</taxon>
        <taxon>Metazoa</taxon>
        <taxon>Porifera</taxon>
        <taxon>Demospongiae</taxon>
        <taxon>Heteroscleromorpha</taxon>
        <taxon>Haplosclerida</taxon>
        <taxon>Niphatidae</taxon>
        <taxon>Amphimedon</taxon>
    </lineage>
</organism>
<dbReference type="EnsemblMetazoa" id="Aqu2.1.39532_001">
    <property type="protein sequence ID" value="Aqu2.1.39532_001"/>
    <property type="gene ID" value="Aqu2.1.39532"/>
</dbReference>
<dbReference type="STRING" id="400682.A0A1X7VJ81"/>
<dbReference type="PANTHER" id="PTHR11439">
    <property type="entry name" value="GAG-POL-RELATED RETROTRANSPOSON"/>
    <property type="match status" value="1"/>
</dbReference>
<dbReference type="AlphaFoldDB" id="A0A1X7VJ81"/>
<evidence type="ECO:0008006" key="2">
    <source>
        <dbReference type="Google" id="ProtNLM"/>
    </source>
</evidence>
<evidence type="ECO:0000313" key="1">
    <source>
        <dbReference type="EnsemblMetazoa" id="Aqu2.1.39532_001"/>
    </source>
</evidence>
<name>A0A1X7VJ81_AMPQE</name>
<accession>A0A1X7VJ81</accession>
<protein>
    <recommendedName>
        <fullName evidence="2">Reverse transcriptase Ty1/copia-type domain-containing protein</fullName>
    </recommendedName>
</protein>
<dbReference type="CDD" id="cd09272">
    <property type="entry name" value="RNase_HI_RT_Ty1"/>
    <property type="match status" value="1"/>
</dbReference>
<dbReference type="InParanoid" id="A0A1X7VJ81"/>
<proteinExistence type="predicted"/>
<sequence>MWGNSPLSLQKNTGLRIIRYLKGTQDYGLLYKRDSSDIFVGYSDSDFSGDSDDHRSTSGYIFQIGGAGIRWRSKKLTSVALSTAEAEYVALSLLLKKLFGLLLILVVTQNLTVIYEDNQAAICMAINPTSKSKNIEIKYH</sequence>
<dbReference type="PANTHER" id="PTHR11439:SF483">
    <property type="entry name" value="PEPTIDE SYNTHASE GLIP-LIKE, PUTATIVE (AFU_ORTHOLOGUE AFUA_3G12920)-RELATED"/>
    <property type="match status" value="1"/>
</dbReference>